<dbReference type="PANTHER" id="PTHR19277">
    <property type="entry name" value="PENTRAXIN"/>
    <property type="match status" value="1"/>
</dbReference>
<comment type="cofactor">
    <cofactor evidence="1">
        <name>Ca(2+)</name>
        <dbReference type="ChEBI" id="CHEBI:29108"/>
    </cofactor>
</comment>
<feature type="compositionally biased region" description="Acidic residues" evidence="6">
    <location>
        <begin position="275"/>
        <end position="286"/>
    </location>
</feature>
<feature type="compositionally biased region" description="Polar residues" evidence="6">
    <location>
        <begin position="328"/>
        <end position="344"/>
    </location>
</feature>
<sequence length="1107" mass="116300">MKTTKPILITLAACLPVGTASAQLSSNLIGLWEFEGNLTEVSGAHAGNLHDGTWDGTGAYTSGPPALPVDPGGSFGQALDLDGSNGVFINNTSNVDPSYAGTFDADIASANAITISFWAQGTPATWNPFVCKFGELSEGWQVRKRGASPNATFTLQGTGGAIDPVGANTAANDAGWKHFVAVWDGVSGTRKLYVNGVEDSTMTIAAGDTAPTGGPGAAVVNYLTFGMRDAGSGTFGNNFTGQIDDVAIWSRALTELEILHVSTNAVSDAIASTDTDSDGLFDDDEATLGTLPNNPDTDGDGVDDFTEVKMGTNPLSDDDDDMDGLLNSEENTGSANPWTGSTLGSAPGDTTDWMNPDSDGDGVDDGDEISLANGYVTNPNDADTDDDFWFDGLELAESTNPLDDQSFPAADTGLIGYWEFENNLTETSGTHTGGLHDGTADGTIAYVAGQNTDFGQALALDGSNGVFVNNSANTEGSYATTFDADVNAANALSISFWANGAVGQWSPFLCKHGEGVEGWQVRRNNRNAFACMTLRSTGGPDDPAGLDNTAATANTGWKHILAVWDGANGTRRLYVNGVEDTSHATTVGSSDFSQGGPGNALDKLLTFGMRDGGAATFTNRFNGQLDDIAIWKRVVTPTEVAQLSLNPLSKVLASTDSDNDGLFDDDEVNIHMTNPNEPDTDFDGVGDLEEVLAGSDPTADNDFDLDGLSNLQETSGSANPWTGPTLGTAPGDTTDWAAADSDLDGIPDGEEVVAGADGYVTNPNDADLDDDGWVDGTETNATPPTDPTDDQSFPTEWLRGFRGNWQFDNDLTDSGFLGLDGSMLGTVSTETYATGKFGQAIDLDKANNQRVLVSGDENYFDIVGGDITVSAWVQVEALDEQWQAVVAKGESTWRLARRHNTVGAAFAAGTSGDVPAQNSTANANPINDGNWHHLVGVAEAGVGISLYLDGYLVEFRGDAIPNALDTAASVLIGANPDSLRTWNGNIDDVAIWKRVLTPEEIYEIYGNGENVEYLIANDVTPGPVPDKAVVVESFGFDVGGNFNLTVSGLTPSKTYQMRVTSTLDGTDWEDVGDPYTGGSTNTFTEVAVDVATYPKSFYQVFEVEVVE</sequence>
<dbReference type="SMART" id="SM00560">
    <property type="entry name" value="LamGL"/>
    <property type="match status" value="3"/>
</dbReference>
<evidence type="ECO:0000256" key="6">
    <source>
        <dbReference type="SAM" id="MobiDB-lite"/>
    </source>
</evidence>
<keyword evidence="5" id="KW-1015">Disulfide bond</keyword>
<keyword evidence="2" id="KW-0479">Metal-binding</keyword>
<evidence type="ECO:0000313" key="9">
    <source>
        <dbReference type="EMBL" id="MBK1827641.1"/>
    </source>
</evidence>
<dbReference type="AlphaFoldDB" id="A0A934VG22"/>
<dbReference type="RefSeq" id="WP_200279379.1">
    <property type="nucleotide sequence ID" value="NZ_JAENII010000008.1"/>
</dbReference>
<dbReference type="Proteomes" id="UP000658278">
    <property type="component" value="Unassembled WGS sequence"/>
</dbReference>
<keyword evidence="3 7" id="KW-0732">Signal</keyword>
<dbReference type="InterPro" id="IPR013320">
    <property type="entry name" value="ConA-like_dom_sf"/>
</dbReference>
<feature type="region of interest" description="Disordered" evidence="6">
    <location>
        <begin position="275"/>
        <end position="345"/>
    </location>
</feature>
<evidence type="ECO:0000256" key="2">
    <source>
        <dbReference type="ARBA" id="ARBA00022723"/>
    </source>
</evidence>
<feature type="domain" description="LamG-like jellyroll fold" evidence="8">
    <location>
        <begin position="111"/>
        <end position="256"/>
    </location>
</feature>
<keyword evidence="4" id="KW-0106">Calcium</keyword>
<evidence type="ECO:0000256" key="1">
    <source>
        <dbReference type="ARBA" id="ARBA00001913"/>
    </source>
</evidence>
<feature type="region of interest" description="Disordered" evidence="6">
    <location>
        <begin position="711"/>
        <end position="731"/>
    </location>
</feature>
<dbReference type="GO" id="GO:0046872">
    <property type="term" value="F:metal ion binding"/>
    <property type="evidence" value="ECO:0007669"/>
    <property type="project" value="UniProtKB-KW"/>
</dbReference>
<evidence type="ECO:0000313" key="10">
    <source>
        <dbReference type="Proteomes" id="UP000658278"/>
    </source>
</evidence>
<evidence type="ECO:0000256" key="4">
    <source>
        <dbReference type="ARBA" id="ARBA00022837"/>
    </source>
</evidence>
<feature type="domain" description="LamG-like jellyroll fold" evidence="8">
    <location>
        <begin position="490"/>
        <end position="638"/>
    </location>
</feature>
<feature type="region of interest" description="Disordered" evidence="6">
    <location>
        <begin position="765"/>
        <end position="791"/>
    </location>
</feature>
<protein>
    <submittedName>
        <fullName evidence="9">LamG domain-containing protein</fullName>
    </submittedName>
</protein>
<dbReference type="EMBL" id="JAENII010000008">
    <property type="protein sequence ID" value="MBK1827641.1"/>
    <property type="molecule type" value="Genomic_DNA"/>
</dbReference>
<accession>A0A934VG22</accession>
<dbReference type="Gene3D" id="2.60.120.200">
    <property type="match status" value="3"/>
</dbReference>
<evidence type="ECO:0000256" key="3">
    <source>
        <dbReference type="ARBA" id="ARBA00022729"/>
    </source>
</evidence>
<evidence type="ECO:0000259" key="8">
    <source>
        <dbReference type="SMART" id="SM00560"/>
    </source>
</evidence>
<evidence type="ECO:0000256" key="7">
    <source>
        <dbReference type="SAM" id="SignalP"/>
    </source>
</evidence>
<proteinExistence type="predicted"/>
<dbReference type="InterPro" id="IPR006558">
    <property type="entry name" value="LamG-like"/>
</dbReference>
<feature type="domain" description="LamG-like jellyroll fold" evidence="8">
    <location>
        <begin position="865"/>
        <end position="999"/>
    </location>
</feature>
<dbReference type="InterPro" id="IPR051360">
    <property type="entry name" value="Neuronal_Pentraxin_Related"/>
</dbReference>
<dbReference type="Pfam" id="PF13385">
    <property type="entry name" value="Laminin_G_3"/>
    <property type="match status" value="3"/>
</dbReference>
<feature type="compositionally biased region" description="Polar residues" evidence="6">
    <location>
        <begin position="711"/>
        <end position="722"/>
    </location>
</feature>
<dbReference type="SUPFAM" id="SSF49899">
    <property type="entry name" value="Concanavalin A-like lectins/glucanases"/>
    <property type="match status" value="3"/>
</dbReference>
<feature type="signal peptide" evidence="7">
    <location>
        <begin position="1"/>
        <end position="22"/>
    </location>
</feature>
<evidence type="ECO:0000256" key="5">
    <source>
        <dbReference type="ARBA" id="ARBA00023157"/>
    </source>
</evidence>
<feature type="chain" id="PRO_5037657700" evidence="7">
    <location>
        <begin position="23"/>
        <end position="1107"/>
    </location>
</feature>
<comment type="caution">
    <text evidence="9">The sequence shown here is derived from an EMBL/GenBank/DDBJ whole genome shotgun (WGS) entry which is preliminary data.</text>
</comment>
<reference evidence="9" key="1">
    <citation type="submission" date="2021-01" db="EMBL/GenBank/DDBJ databases">
        <title>Modified the classification status of verrucomicrobia.</title>
        <authorList>
            <person name="Feng X."/>
        </authorList>
    </citation>
    <scope>NUCLEOTIDE SEQUENCE</scope>
    <source>
        <strain evidence="9">KCTC 22201</strain>
    </source>
</reference>
<dbReference type="PANTHER" id="PTHR19277:SF125">
    <property type="entry name" value="B6"/>
    <property type="match status" value="1"/>
</dbReference>
<gene>
    <name evidence="9" type="ORF">JIN81_11470</name>
</gene>
<keyword evidence="10" id="KW-1185">Reference proteome</keyword>
<organism evidence="9 10">
    <name type="scientific">Haloferula rosea</name>
    <dbReference type="NCBI Taxonomy" id="490093"/>
    <lineage>
        <taxon>Bacteria</taxon>
        <taxon>Pseudomonadati</taxon>
        <taxon>Verrucomicrobiota</taxon>
        <taxon>Verrucomicrobiia</taxon>
        <taxon>Verrucomicrobiales</taxon>
        <taxon>Verrucomicrobiaceae</taxon>
        <taxon>Haloferula</taxon>
    </lineage>
</organism>
<name>A0A934VG22_9BACT</name>